<dbReference type="GO" id="GO:0000160">
    <property type="term" value="P:phosphorelay signal transduction system"/>
    <property type="evidence" value="ECO:0007669"/>
    <property type="project" value="InterPro"/>
</dbReference>
<dbReference type="Pfam" id="PF00072">
    <property type="entry name" value="Response_reg"/>
    <property type="match status" value="1"/>
</dbReference>
<dbReference type="PROSITE" id="PS50110">
    <property type="entry name" value="RESPONSE_REGULATORY"/>
    <property type="match status" value="1"/>
</dbReference>
<dbReference type="InterPro" id="IPR001789">
    <property type="entry name" value="Sig_transdc_resp-reg_receiver"/>
</dbReference>
<evidence type="ECO:0000313" key="5">
    <source>
        <dbReference type="Proteomes" id="UP000534783"/>
    </source>
</evidence>
<reference evidence="4 5" key="1">
    <citation type="journal article" date="2020" name="Nature">
        <title>Bacterial chemolithoautotrophy via manganese oxidation.</title>
        <authorList>
            <person name="Yu H."/>
            <person name="Leadbetter J.R."/>
        </authorList>
    </citation>
    <scope>NUCLEOTIDE SEQUENCE [LARGE SCALE GENOMIC DNA]</scope>
    <source>
        <strain evidence="4 5">Mn-1</strain>
    </source>
</reference>
<evidence type="ECO:0000313" key="4">
    <source>
        <dbReference type="EMBL" id="NKE71586.1"/>
    </source>
</evidence>
<comment type="caution">
    <text evidence="4">The sequence shown here is derived from an EMBL/GenBank/DDBJ whole genome shotgun (WGS) entry which is preliminary data.</text>
</comment>
<dbReference type="PANTHER" id="PTHR44591:SF3">
    <property type="entry name" value="RESPONSE REGULATORY DOMAIN-CONTAINING PROTEIN"/>
    <property type="match status" value="1"/>
</dbReference>
<dbReference type="Proteomes" id="UP000534783">
    <property type="component" value="Unassembled WGS sequence"/>
</dbReference>
<protein>
    <submittedName>
        <fullName evidence="4">Response regulator</fullName>
    </submittedName>
</protein>
<gene>
    <name evidence="4" type="ORF">MNODULE_12630</name>
</gene>
<proteinExistence type="predicted"/>
<evidence type="ECO:0000259" key="3">
    <source>
        <dbReference type="PROSITE" id="PS50110"/>
    </source>
</evidence>
<organism evidence="4 5">
    <name type="scientific">Candidatus Manganitrophus noduliformans</name>
    <dbReference type="NCBI Taxonomy" id="2606439"/>
    <lineage>
        <taxon>Bacteria</taxon>
        <taxon>Pseudomonadati</taxon>
        <taxon>Nitrospirota</taxon>
        <taxon>Nitrospiria</taxon>
        <taxon>Candidatus Troglogloeales</taxon>
        <taxon>Candidatus Manganitrophaceae</taxon>
        <taxon>Candidatus Manganitrophus</taxon>
    </lineage>
</organism>
<feature type="modified residue" description="4-aspartylphosphate" evidence="2">
    <location>
        <position position="53"/>
    </location>
</feature>
<keyword evidence="5" id="KW-1185">Reference proteome</keyword>
<dbReference type="EMBL" id="VTOW01000002">
    <property type="protein sequence ID" value="NKE71586.1"/>
    <property type="molecule type" value="Genomic_DNA"/>
</dbReference>
<dbReference type="InterPro" id="IPR050595">
    <property type="entry name" value="Bact_response_regulator"/>
</dbReference>
<dbReference type="SMART" id="SM00448">
    <property type="entry name" value="REC"/>
    <property type="match status" value="1"/>
</dbReference>
<accession>A0A7X6IBK8</accession>
<evidence type="ECO:0000256" key="1">
    <source>
        <dbReference type="ARBA" id="ARBA00022553"/>
    </source>
</evidence>
<name>A0A7X6IBK8_9BACT</name>
<dbReference type="PANTHER" id="PTHR44591">
    <property type="entry name" value="STRESS RESPONSE REGULATOR PROTEIN 1"/>
    <property type="match status" value="1"/>
</dbReference>
<keyword evidence="1 2" id="KW-0597">Phosphoprotein</keyword>
<dbReference type="InterPro" id="IPR011006">
    <property type="entry name" value="CheY-like_superfamily"/>
</dbReference>
<sequence>MQKKILVVDDNQDTVQILTAVLKRGGYIVVAARDGVEAVEKVQQERPALVLSDLMMPKLDGFGVMEAMRADPGMNQIPVLIISAKVDPVSKARGMELGAKDYIVKPINPGEVLQKVRHHLQEGLS</sequence>
<evidence type="ECO:0000256" key="2">
    <source>
        <dbReference type="PROSITE-ProRule" id="PRU00169"/>
    </source>
</evidence>
<dbReference type="AlphaFoldDB" id="A0A7X6IBK8"/>
<dbReference type="SUPFAM" id="SSF52172">
    <property type="entry name" value="CheY-like"/>
    <property type="match status" value="1"/>
</dbReference>
<feature type="domain" description="Response regulatory" evidence="3">
    <location>
        <begin position="4"/>
        <end position="120"/>
    </location>
</feature>
<dbReference type="Gene3D" id="3.40.50.2300">
    <property type="match status" value="1"/>
</dbReference>
<dbReference type="RefSeq" id="WP_168060352.1">
    <property type="nucleotide sequence ID" value="NZ_VTOW01000002.1"/>
</dbReference>